<evidence type="ECO:0000256" key="1">
    <source>
        <dbReference type="ARBA" id="ARBA00004651"/>
    </source>
</evidence>
<evidence type="ECO:0008006" key="11">
    <source>
        <dbReference type="Google" id="ProtNLM"/>
    </source>
</evidence>
<evidence type="ECO:0000313" key="10">
    <source>
        <dbReference type="Proteomes" id="UP001050975"/>
    </source>
</evidence>
<dbReference type="InterPro" id="IPR019127">
    <property type="entry name" value="Exosortase"/>
</dbReference>
<evidence type="ECO:0000256" key="4">
    <source>
        <dbReference type="ARBA" id="ARBA00022692"/>
    </source>
</evidence>
<dbReference type="GO" id="GO:0005886">
    <property type="term" value="C:plasma membrane"/>
    <property type="evidence" value="ECO:0007669"/>
    <property type="project" value="UniProtKB-SubCell"/>
</dbReference>
<feature type="transmembrane region" description="Helical" evidence="8">
    <location>
        <begin position="36"/>
        <end position="53"/>
    </location>
</feature>
<organism evidence="9 10">
    <name type="scientific">Microseira wollei NIES-4236</name>
    <dbReference type="NCBI Taxonomy" id="2530354"/>
    <lineage>
        <taxon>Bacteria</taxon>
        <taxon>Bacillati</taxon>
        <taxon>Cyanobacteriota</taxon>
        <taxon>Cyanophyceae</taxon>
        <taxon>Oscillatoriophycideae</taxon>
        <taxon>Aerosakkonematales</taxon>
        <taxon>Aerosakkonemataceae</taxon>
        <taxon>Microseira</taxon>
    </lineage>
</organism>
<feature type="transmembrane region" description="Helical" evidence="8">
    <location>
        <begin position="252"/>
        <end position="269"/>
    </location>
</feature>
<dbReference type="NCBIfam" id="TIGR03763">
    <property type="entry name" value="cyanoexo_CrtA"/>
    <property type="match status" value="1"/>
</dbReference>
<evidence type="ECO:0000256" key="3">
    <source>
        <dbReference type="ARBA" id="ARBA00022670"/>
    </source>
</evidence>
<feature type="transmembrane region" description="Helical" evidence="8">
    <location>
        <begin position="182"/>
        <end position="204"/>
    </location>
</feature>
<evidence type="ECO:0000256" key="2">
    <source>
        <dbReference type="ARBA" id="ARBA00022475"/>
    </source>
</evidence>
<dbReference type="GO" id="GO:0008233">
    <property type="term" value="F:peptidase activity"/>
    <property type="evidence" value="ECO:0007669"/>
    <property type="project" value="UniProtKB-KW"/>
</dbReference>
<feature type="transmembrane region" description="Helical" evidence="8">
    <location>
        <begin position="65"/>
        <end position="85"/>
    </location>
</feature>
<feature type="transmembrane region" description="Helical" evidence="8">
    <location>
        <begin position="91"/>
        <end position="109"/>
    </location>
</feature>
<sequence>MNLLKLLQKPKFWLLGIAVSLIGIHLSLVGKTAPTFFLGTSILFWLAVVSRLWEKRCSLSLNSGVFSRFFGIILIILVLVKILSLTGYDPFLRIFPLISAFGLGLIASGIKGLKQYWQEFILLIILAVPPELITDPINQLIGVSSLTGKFSSFVLWYLGYEVFAHGDFIVQPKGTIWISPECAGLTTLLWLLQLSALFLIMFPLELGKTILVPIVAVITGFAINGLRIAYLAVLAFSNREAFNYWHSENSQIFSLLSVLLIGIFCLWLIKQEESEDEDVVEVEQ</sequence>
<keyword evidence="7 8" id="KW-0472">Membrane</keyword>
<evidence type="ECO:0000256" key="8">
    <source>
        <dbReference type="SAM" id="Phobius"/>
    </source>
</evidence>
<keyword evidence="2" id="KW-1003">Cell membrane</keyword>
<protein>
    <recommendedName>
        <fullName evidence="11">Cyanoexosortase A</fullName>
    </recommendedName>
</protein>
<accession>A0AAV3X8T5</accession>
<gene>
    <name evidence="9" type="ORF">MiSe_33410</name>
</gene>
<dbReference type="NCBIfam" id="TIGR04178">
    <property type="entry name" value="exo_archaeo"/>
    <property type="match status" value="1"/>
</dbReference>
<dbReference type="GO" id="GO:0006508">
    <property type="term" value="P:proteolysis"/>
    <property type="evidence" value="ECO:0007669"/>
    <property type="project" value="UniProtKB-KW"/>
</dbReference>
<keyword evidence="4 8" id="KW-0812">Transmembrane</keyword>
<evidence type="ECO:0000313" key="9">
    <source>
        <dbReference type="EMBL" id="GET38583.1"/>
    </source>
</evidence>
<dbReference type="AlphaFoldDB" id="A0AAV3X8T5"/>
<proteinExistence type="predicted"/>
<evidence type="ECO:0000256" key="5">
    <source>
        <dbReference type="ARBA" id="ARBA00022801"/>
    </source>
</evidence>
<feature type="transmembrane region" description="Helical" evidence="8">
    <location>
        <begin position="116"/>
        <end position="133"/>
    </location>
</feature>
<feature type="transmembrane region" description="Helical" evidence="8">
    <location>
        <begin position="210"/>
        <end position="232"/>
    </location>
</feature>
<keyword evidence="3" id="KW-0645">Protease</keyword>
<dbReference type="Pfam" id="PF09721">
    <property type="entry name" value="Exosortase_EpsH"/>
    <property type="match status" value="1"/>
</dbReference>
<comment type="subcellular location">
    <subcellularLocation>
        <location evidence="1">Cell membrane</location>
        <topology evidence="1">Multi-pass membrane protein</topology>
    </subcellularLocation>
</comment>
<feature type="transmembrane region" description="Helical" evidence="8">
    <location>
        <begin position="12"/>
        <end position="30"/>
    </location>
</feature>
<dbReference type="InterPro" id="IPR026392">
    <property type="entry name" value="Exo/Archaeosortase_dom"/>
</dbReference>
<keyword evidence="10" id="KW-1185">Reference proteome</keyword>
<keyword evidence="6 8" id="KW-1133">Transmembrane helix</keyword>
<reference evidence="9" key="1">
    <citation type="submission" date="2019-10" db="EMBL/GenBank/DDBJ databases">
        <title>Draft genome sequece of Microseira wollei NIES-4236.</title>
        <authorList>
            <person name="Yamaguchi H."/>
            <person name="Suzuki S."/>
            <person name="Kawachi M."/>
        </authorList>
    </citation>
    <scope>NUCLEOTIDE SEQUENCE</scope>
    <source>
        <strain evidence="9">NIES-4236</strain>
    </source>
</reference>
<dbReference type="RefSeq" id="WP_226582468.1">
    <property type="nucleotide sequence ID" value="NZ_BLAY01000048.1"/>
</dbReference>
<feature type="transmembrane region" description="Helical" evidence="8">
    <location>
        <begin position="153"/>
        <end position="170"/>
    </location>
</feature>
<evidence type="ECO:0000256" key="7">
    <source>
        <dbReference type="ARBA" id="ARBA00023136"/>
    </source>
</evidence>
<keyword evidence="5" id="KW-0378">Hydrolase</keyword>
<evidence type="ECO:0000256" key="6">
    <source>
        <dbReference type="ARBA" id="ARBA00022989"/>
    </source>
</evidence>
<comment type="caution">
    <text evidence="9">The sequence shown here is derived from an EMBL/GenBank/DDBJ whole genome shotgun (WGS) entry which is preliminary data.</text>
</comment>
<dbReference type="InterPro" id="IPR022505">
    <property type="entry name" value="Exosortase_cyanobac"/>
</dbReference>
<name>A0AAV3X8T5_9CYAN</name>
<dbReference type="EMBL" id="BLAY01000048">
    <property type="protein sequence ID" value="GET38583.1"/>
    <property type="molecule type" value="Genomic_DNA"/>
</dbReference>
<dbReference type="Proteomes" id="UP001050975">
    <property type="component" value="Unassembled WGS sequence"/>
</dbReference>